<sequence length="676" mass="76390">MTTPTRLPPERGPTTSSGMHSTPSTTRMWTPAGIKLFELYRMSDEKLIEHIKKTALDFYRQEAKDLQMFPLKSRVVVLTLNPLDTLGDNQVLEKQQAGFSAINLTTANFSPEIAEEVKAGVYQFVYLSPEIFLNNNVFSKTYFSSEFQERLALVVVDEAHMIYIWGLVDSSTSKTSTSAHYRFEDYGIFRPSYGKLGTQLLFQNKKPILLLSATCRPVVVEAIKKSLKLNNDSMIMIKGELTRPEIRMIRLTMTKSLASSLDVINLFPLCRDVPDDKMVPALVYSGSRNRTMTVMEVMDLACETPGGAYRPNSSCIRRFHSCTGDEDKKTCAKDFASGKFPVISCSMALGLGQNWKRTGWTRWRSQLYVFVLFSVDNLFGYVPLWADDPVYINERAREEEVDMPMCRCSNCDPAAAEVLVESLLWANIENFDDIMTDSFTRHQTYNISSKCPSKASALRKQKFNKEDAEELDDFAMILVTDLNHYYDTEVAPGDHHPPTSRQGHFNLQRHRLTLLPSFLFGKEECDTILASLEHINKIEDMRGVIGGECFTGQYEWLFKWIVDYKANELAGRPAPAQPTHATKKARSSPSTSKAATKATRTQQALGNGNSPQPMNKKALEAERRQHILLDKQAAKKAMDFIIEKRKIQVAQIMKDTLKEAAGRRETDSAITQSGEV</sequence>
<dbReference type="VEuPathDB" id="FungiDB:PSTT_15216"/>
<dbReference type="AlphaFoldDB" id="A0A2S4UKA4"/>
<gene>
    <name evidence="8" type="ORF">PSHT_14515</name>
</gene>
<name>A0A2S4UKA4_9BASI</name>
<dbReference type="PANTHER" id="PTHR13710">
    <property type="entry name" value="DNA HELICASE RECQ FAMILY MEMBER"/>
    <property type="match status" value="1"/>
</dbReference>
<dbReference type="VEuPathDB" id="FungiDB:PSHT_14515"/>
<feature type="compositionally biased region" description="Polar residues" evidence="6">
    <location>
        <begin position="602"/>
        <end position="613"/>
    </location>
</feature>
<dbReference type="EC" id="5.6.2.4" evidence="5"/>
<dbReference type="PANTHER" id="PTHR13710:SF105">
    <property type="entry name" value="ATP-DEPENDENT DNA HELICASE Q1"/>
    <property type="match status" value="1"/>
</dbReference>
<evidence type="ECO:0000259" key="7">
    <source>
        <dbReference type="PROSITE" id="PS51192"/>
    </source>
</evidence>
<feature type="domain" description="Helicase ATP-binding" evidence="7">
    <location>
        <begin position="77"/>
        <end position="233"/>
    </location>
</feature>
<keyword evidence="2" id="KW-0238">DNA-binding</keyword>
<dbReference type="GO" id="GO:0005694">
    <property type="term" value="C:chromosome"/>
    <property type="evidence" value="ECO:0007669"/>
    <property type="project" value="TreeGrafter"/>
</dbReference>
<feature type="region of interest" description="Disordered" evidence="6">
    <location>
        <begin position="1"/>
        <end position="27"/>
    </location>
</feature>
<evidence type="ECO:0000313" key="9">
    <source>
        <dbReference type="Proteomes" id="UP000238274"/>
    </source>
</evidence>
<dbReference type="InterPro" id="IPR014001">
    <property type="entry name" value="Helicase_ATP-bd"/>
</dbReference>
<reference evidence="8 9" key="1">
    <citation type="submission" date="2017-12" db="EMBL/GenBank/DDBJ databases">
        <title>Gene loss provides genomic basis for host adaptation in cereal stripe rust fungi.</title>
        <authorList>
            <person name="Xia C."/>
        </authorList>
    </citation>
    <scope>NUCLEOTIDE SEQUENCE [LARGE SCALE GENOMIC DNA]</scope>
    <source>
        <strain evidence="8 9">93TX-2</strain>
    </source>
</reference>
<evidence type="ECO:0000256" key="4">
    <source>
        <dbReference type="ARBA" id="ARBA00034617"/>
    </source>
</evidence>
<keyword evidence="9" id="KW-1185">Reference proteome</keyword>
<feature type="compositionally biased region" description="Pro residues" evidence="6">
    <location>
        <begin position="1"/>
        <end position="11"/>
    </location>
</feature>
<comment type="caution">
    <text evidence="8">The sequence shown here is derived from an EMBL/GenBank/DDBJ whole genome shotgun (WGS) entry which is preliminary data.</text>
</comment>
<protein>
    <recommendedName>
        <fullName evidence="5">DNA 3'-5' helicase</fullName>
        <ecNumber evidence="5">5.6.2.4</ecNumber>
    </recommendedName>
</protein>
<accession>A0A2S4UKA4</accession>
<comment type="catalytic activity">
    <reaction evidence="4">
        <text>Couples ATP hydrolysis with the unwinding of duplex DNA by translocating in the 3'-5' direction.</text>
        <dbReference type="EC" id="5.6.2.4"/>
    </reaction>
</comment>
<evidence type="ECO:0000256" key="1">
    <source>
        <dbReference type="ARBA" id="ARBA00005446"/>
    </source>
</evidence>
<dbReference type="OrthoDB" id="5409596at2759"/>
<reference evidence="9" key="2">
    <citation type="journal article" date="2018" name="BMC Genomics">
        <title>Genomic insights into host adaptation between the wheat stripe rust pathogen (Puccinia striiformis f. sp. tritici) and the barley stripe rust pathogen (Puccinia striiformis f. sp. hordei).</title>
        <authorList>
            <person name="Xia C."/>
            <person name="Wang M."/>
            <person name="Yin C."/>
            <person name="Cornejo O.E."/>
            <person name="Hulbert S.H."/>
            <person name="Chen X."/>
        </authorList>
    </citation>
    <scope>NUCLEOTIDE SEQUENCE [LARGE SCALE GENOMIC DNA]</scope>
    <source>
        <strain evidence="9">93TX-2</strain>
    </source>
</reference>
<evidence type="ECO:0000256" key="2">
    <source>
        <dbReference type="ARBA" id="ARBA00023125"/>
    </source>
</evidence>
<feature type="compositionally biased region" description="Polar residues" evidence="6">
    <location>
        <begin position="13"/>
        <end position="27"/>
    </location>
</feature>
<dbReference type="GO" id="GO:0005737">
    <property type="term" value="C:cytoplasm"/>
    <property type="evidence" value="ECO:0007669"/>
    <property type="project" value="TreeGrafter"/>
</dbReference>
<organism evidence="8 9">
    <name type="scientific">Puccinia striiformis</name>
    <dbReference type="NCBI Taxonomy" id="27350"/>
    <lineage>
        <taxon>Eukaryota</taxon>
        <taxon>Fungi</taxon>
        <taxon>Dikarya</taxon>
        <taxon>Basidiomycota</taxon>
        <taxon>Pucciniomycotina</taxon>
        <taxon>Pucciniomycetes</taxon>
        <taxon>Pucciniales</taxon>
        <taxon>Pucciniaceae</taxon>
        <taxon>Puccinia</taxon>
    </lineage>
</organism>
<dbReference type="PROSITE" id="PS51192">
    <property type="entry name" value="HELICASE_ATP_BIND_1"/>
    <property type="match status" value="1"/>
</dbReference>
<dbReference type="SUPFAM" id="SSF52540">
    <property type="entry name" value="P-loop containing nucleoside triphosphate hydrolases"/>
    <property type="match status" value="1"/>
</dbReference>
<reference evidence="9" key="3">
    <citation type="journal article" date="2018" name="Mol. Plant Microbe Interact.">
        <title>Genome sequence resources for the wheat stripe rust pathogen (Puccinia striiformis f. sp. tritici) and the barley stripe rust pathogen (Puccinia striiformis f. sp. hordei).</title>
        <authorList>
            <person name="Xia C."/>
            <person name="Wang M."/>
            <person name="Yin C."/>
            <person name="Cornejo O.E."/>
            <person name="Hulbert S.H."/>
            <person name="Chen X."/>
        </authorList>
    </citation>
    <scope>NUCLEOTIDE SEQUENCE [LARGE SCALE GENOMIC DNA]</scope>
    <source>
        <strain evidence="9">93TX-2</strain>
    </source>
</reference>
<evidence type="ECO:0000313" key="8">
    <source>
        <dbReference type="EMBL" id="POV97554.1"/>
    </source>
</evidence>
<feature type="compositionally biased region" description="Low complexity" evidence="6">
    <location>
        <begin position="587"/>
        <end position="601"/>
    </location>
</feature>
<dbReference type="GO" id="GO:0000724">
    <property type="term" value="P:double-strand break repair via homologous recombination"/>
    <property type="evidence" value="ECO:0007669"/>
    <property type="project" value="TreeGrafter"/>
</dbReference>
<evidence type="ECO:0000256" key="3">
    <source>
        <dbReference type="ARBA" id="ARBA00023235"/>
    </source>
</evidence>
<evidence type="ECO:0000256" key="6">
    <source>
        <dbReference type="SAM" id="MobiDB-lite"/>
    </source>
</evidence>
<keyword evidence="3" id="KW-0413">Isomerase</keyword>
<dbReference type="Proteomes" id="UP000238274">
    <property type="component" value="Unassembled WGS sequence"/>
</dbReference>
<feature type="region of interest" description="Disordered" evidence="6">
    <location>
        <begin position="573"/>
        <end position="615"/>
    </location>
</feature>
<dbReference type="GO" id="GO:0043138">
    <property type="term" value="F:3'-5' DNA helicase activity"/>
    <property type="evidence" value="ECO:0007669"/>
    <property type="project" value="UniProtKB-EC"/>
</dbReference>
<evidence type="ECO:0000256" key="5">
    <source>
        <dbReference type="ARBA" id="ARBA00034808"/>
    </source>
</evidence>
<dbReference type="Gene3D" id="3.40.50.300">
    <property type="entry name" value="P-loop containing nucleotide triphosphate hydrolases"/>
    <property type="match status" value="1"/>
</dbReference>
<dbReference type="EMBL" id="PKSM01000329">
    <property type="protein sequence ID" value="POV97554.1"/>
    <property type="molecule type" value="Genomic_DNA"/>
</dbReference>
<comment type="similarity">
    <text evidence="1">Belongs to the helicase family. RecQ subfamily.</text>
</comment>
<dbReference type="GO" id="GO:0003677">
    <property type="term" value="F:DNA binding"/>
    <property type="evidence" value="ECO:0007669"/>
    <property type="project" value="UniProtKB-KW"/>
</dbReference>
<proteinExistence type="inferred from homology"/>
<dbReference type="GO" id="GO:0009378">
    <property type="term" value="F:four-way junction helicase activity"/>
    <property type="evidence" value="ECO:0007669"/>
    <property type="project" value="TreeGrafter"/>
</dbReference>
<dbReference type="InterPro" id="IPR027417">
    <property type="entry name" value="P-loop_NTPase"/>
</dbReference>